<dbReference type="Gene3D" id="3.40.50.300">
    <property type="entry name" value="P-loop containing nucleotide triphosphate hydrolases"/>
    <property type="match status" value="1"/>
</dbReference>
<dbReference type="CDD" id="cd00009">
    <property type="entry name" value="AAA"/>
    <property type="match status" value="1"/>
</dbReference>
<dbReference type="Pfam" id="PF00158">
    <property type="entry name" value="Sigma54_activat"/>
    <property type="match status" value="1"/>
</dbReference>
<dbReference type="EMBL" id="BAABWN010000003">
    <property type="protein sequence ID" value="GAA6167487.1"/>
    <property type="molecule type" value="Genomic_DNA"/>
</dbReference>
<evidence type="ECO:0000256" key="6">
    <source>
        <dbReference type="PROSITE-ProRule" id="PRU00169"/>
    </source>
</evidence>
<evidence type="ECO:0000256" key="1">
    <source>
        <dbReference type="ARBA" id="ARBA00022741"/>
    </source>
</evidence>
<dbReference type="PANTHER" id="PTHR32071:SF57">
    <property type="entry name" value="C4-DICARBOXYLATE TRANSPORT TRANSCRIPTIONAL REGULATORY PROTEIN DCTD"/>
    <property type="match status" value="1"/>
</dbReference>
<dbReference type="PROSITE" id="PS00688">
    <property type="entry name" value="SIGMA54_INTERACT_3"/>
    <property type="match status" value="1"/>
</dbReference>
<dbReference type="InterPro" id="IPR027417">
    <property type="entry name" value="P-loop_NTPase"/>
</dbReference>
<dbReference type="Pfam" id="PF00072">
    <property type="entry name" value="Response_reg"/>
    <property type="match status" value="1"/>
</dbReference>
<organism evidence="9 10">
    <name type="scientific">Sessilibacter corallicola</name>
    <dbReference type="NCBI Taxonomy" id="2904075"/>
    <lineage>
        <taxon>Bacteria</taxon>
        <taxon>Pseudomonadati</taxon>
        <taxon>Pseudomonadota</taxon>
        <taxon>Gammaproteobacteria</taxon>
        <taxon>Cellvibrionales</taxon>
        <taxon>Cellvibrionaceae</taxon>
        <taxon>Sessilibacter</taxon>
    </lineage>
</organism>
<keyword evidence="1" id="KW-0547">Nucleotide-binding</keyword>
<dbReference type="RefSeq" id="WP_353302106.1">
    <property type="nucleotide sequence ID" value="NZ_BAABWN010000003.1"/>
</dbReference>
<dbReference type="InterPro" id="IPR001789">
    <property type="entry name" value="Sig_transdc_resp-reg_receiver"/>
</dbReference>
<dbReference type="InterPro" id="IPR003593">
    <property type="entry name" value="AAA+_ATPase"/>
</dbReference>
<dbReference type="InterPro" id="IPR011006">
    <property type="entry name" value="CheY-like_superfamily"/>
</dbReference>
<feature type="modified residue" description="4-aspartylphosphate" evidence="6">
    <location>
        <position position="59"/>
    </location>
</feature>
<dbReference type="SMART" id="SM00382">
    <property type="entry name" value="AAA"/>
    <property type="match status" value="1"/>
</dbReference>
<evidence type="ECO:0000313" key="9">
    <source>
        <dbReference type="EMBL" id="GAA6167487.1"/>
    </source>
</evidence>
<gene>
    <name evidence="9" type="ORF">NBRC116591_12970</name>
</gene>
<dbReference type="Gene3D" id="1.10.10.60">
    <property type="entry name" value="Homeodomain-like"/>
    <property type="match status" value="1"/>
</dbReference>
<evidence type="ECO:0000256" key="2">
    <source>
        <dbReference type="ARBA" id="ARBA00022840"/>
    </source>
</evidence>
<keyword evidence="3" id="KW-0805">Transcription regulation</keyword>
<feature type="domain" description="Response regulatory" evidence="8">
    <location>
        <begin position="10"/>
        <end position="124"/>
    </location>
</feature>
<accession>A0ABQ0A757</accession>
<dbReference type="PROSITE" id="PS50110">
    <property type="entry name" value="RESPONSE_REGULATORY"/>
    <property type="match status" value="1"/>
</dbReference>
<evidence type="ECO:0000256" key="4">
    <source>
        <dbReference type="ARBA" id="ARBA00023125"/>
    </source>
</evidence>
<evidence type="ECO:0000259" key="7">
    <source>
        <dbReference type="PROSITE" id="PS50045"/>
    </source>
</evidence>
<keyword evidence="2" id="KW-0067">ATP-binding</keyword>
<dbReference type="SUPFAM" id="SSF52172">
    <property type="entry name" value="CheY-like"/>
    <property type="match status" value="1"/>
</dbReference>
<dbReference type="SMART" id="SM00448">
    <property type="entry name" value="REC"/>
    <property type="match status" value="1"/>
</dbReference>
<keyword evidence="5" id="KW-0804">Transcription</keyword>
<evidence type="ECO:0000256" key="5">
    <source>
        <dbReference type="ARBA" id="ARBA00023163"/>
    </source>
</evidence>
<dbReference type="PROSITE" id="PS50045">
    <property type="entry name" value="SIGMA54_INTERACT_4"/>
    <property type="match status" value="1"/>
</dbReference>
<reference evidence="9 10" key="1">
    <citation type="submission" date="2024-04" db="EMBL/GenBank/DDBJ databases">
        <title>Draft genome sequence of Sessilibacter corallicola NBRC 116591.</title>
        <authorList>
            <person name="Miyakawa T."/>
            <person name="Kusuya Y."/>
            <person name="Miura T."/>
        </authorList>
    </citation>
    <scope>NUCLEOTIDE SEQUENCE [LARGE SCALE GENOMIC DNA]</scope>
    <source>
        <strain evidence="9 10">KU-00831-HH</strain>
    </source>
</reference>
<keyword evidence="4" id="KW-0238">DNA-binding</keyword>
<dbReference type="Proteomes" id="UP001465153">
    <property type="component" value="Unassembled WGS sequence"/>
</dbReference>
<dbReference type="InterPro" id="IPR025943">
    <property type="entry name" value="Sigma_54_int_dom_ATP-bd_2"/>
</dbReference>
<name>A0ABQ0A757_9GAMM</name>
<evidence type="ECO:0000313" key="10">
    <source>
        <dbReference type="Proteomes" id="UP001465153"/>
    </source>
</evidence>
<dbReference type="PROSITE" id="PS00676">
    <property type="entry name" value="SIGMA54_INTERACT_2"/>
    <property type="match status" value="1"/>
</dbReference>
<dbReference type="InterPro" id="IPR002078">
    <property type="entry name" value="Sigma_54_int"/>
</dbReference>
<dbReference type="InterPro" id="IPR009057">
    <property type="entry name" value="Homeodomain-like_sf"/>
</dbReference>
<proteinExistence type="predicted"/>
<dbReference type="Gene3D" id="3.40.50.2300">
    <property type="match status" value="1"/>
</dbReference>
<comment type="caution">
    <text evidence="9">The sequence shown here is derived from an EMBL/GenBank/DDBJ whole genome shotgun (WGS) entry which is preliminary data.</text>
</comment>
<dbReference type="InterPro" id="IPR058031">
    <property type="entry name" value="AAA_lid_NorR"/>
</dbReference>
<sequence length="454" mass="51716">MAENTLNPTRIIVIDDDYDIRINTAELISTRFNQVDEYESPSAVEAEIIKGGNVVILTDLRMPNDDGLEFAKRVYKIDPEIPVILMTGYGDVSIAVDALKHGVYDFIEKPFEADHLLEAINRAVDKRRLTLSVEQLEKQRVDENSIDSQLIGESHPMRRLKRDILDFAPMDIPVMIHGETGAGKELAALCLHEYSRRKDGNFVALNCAAIPEQLAESELFGFVKGAFTDAKQARTGKLEYANGGTLFLDEIESLSLNIQAKLLRAISDQKVIPVGSNKSIPINCRIISATKEDLRNNDNFRQDLFFRLQVAEVKIPPLRDRSDDIVHLFEVFTIKHCKQLSTQYRSITPYARERILNYDWPGNVRELINVTTRYAIKNCSDIDYALESDDRVIDQSQESLPLKQLVEDYEASVIKLKLHEHKGKVSKVLEELSIERRTFNQKLNKYGIQTSDYK</sequence>
<keyword evidence="6" id="KW-0597">Phosphoprotein</keyword>
<dbReference type="InterPro" id="IPR025944">
    <property type="entry name" value="Sigma_54_int_dom_CS"/>
</dbReference>
<evidence type="ECO:0000256" key="3">
    <source>
        <dbReference type="ARBA" id="ARBA00023015"/>
    </source>
</evidence>
<feature type="domain" description="Sigma-54 factor interaction" evidence="7">
    <location>
        <begin position="150"/>
        <end position="376"/>
    </location>
</feature>
<dbReference type="Pfam" id="PF25601">
    <property type="entry name" value="AAA_lid_14"/>
    <property type="match status" value="1"/>
</dbReference>
<dbReference type="SUPFAM" id="SSF46689">
    <property type="entry name" value="Homeodomain-like"/>
    <property type="match status" value="1"/>
</dbReference>
<dbReference type="Gene3D" id="1.10.8.60">
    <property type="match status" value="1"/>
</dbReference>
<dbReference type="PANTHER" id="PTHR32071">
    <property type="entry name" value="TRANSCRIPTIONAL REGULATORY PROTEIN"/>
    <property type="match status" value="1"/>
</dbReference>
<keyword evidence="10" id="KW-1185">Reference proteome</keyword>
<evidence type="ECO:0000259" key="8">
    <source>
        <dbReference type="PROSITE" id="PS50110"/>
    </source>
</evidence>
<dbReference type="SUPFAM" id="SSF52540">
    <property type="entry name" value="P-loop containing nucleoside triphosphate hydrolases"/>
    <property type="match status" value="1"/>
</dbReference>
<protein>
    <submittedName>
        <fullName evidence="9">Sigma-54 dependent transcriptional regulator</fullName>
    </submittedName>
</protein>